<dbReference type="RefSeq" id="WP_355401420.1">
    <property type="nucleotide sequence ID" value="NZ_JBEGHN010000034.1"/>
</dbReference>
<keyword evidence="3" id="KW-1185">Reference proteome</keyword>
<sequence length="152" mass="15183">MRHALRAVPTAGHRFAVALVLLLAVLTTAMPTPASLAAPSPLATPSALAGPTSLATPSALAGPTSLATPSAQSPSPSADASCAFDCAVQVLARQGHLGERPTLPEHHATDPRDPALLPPEGTYAPAPSAYPAVSPGRSAHDRGRAPPTSTGI</sequence>
<evidence type="ECO:0000256" key="1">
    <source>
        <dbReference type="SAM" id="MobiDB-lite"/>
    </source>
</evidence>
<feature type="region of interest" description="Disordered" evidence="1">
    <location>
        <begin position="36"/>
        <end position="80"/>
    </location>
</feature>
<organism evidence="2 3">
    <name type="scientific">Streptomyces ossamyceticus</name>
    <dbReference type="NCBI Taxonomy" id="249581"/>
    <lineage>
        <taxon>Bacteria</taxon>
        <taxon>Bacillati</taxon>
        <taxon>Actinomycetota</taxon>
        <taxon>Actinomycetes</taxon>
        <taxon>Kitasatosporales</taxon>
        <taxon>Streptomycetaceae</taxon>
        <taxon>Streptomyces</taxon>
    </lineage>
</organism>
<dbReference type="EMBL" id="JBEXPZ010000048">
    <property type="protein sequence ID" value="MET9849092.1"/>
    <property type="molecule type" value="Genomic_DNA"/>
</dbReference>
<feature type="region of interest" description="Disordered" evidence="1">
    <location>
        <begin position="96"/>
        <end position="152"/>
    </location>
</feature>
<proteinExistence type="predicted"/>
<feature type="compositionally biased region" description="Basic and acidic residues" evidence="1">
    <location>
        <begin position="96"/>
        <end position="113"/>
    </location>
</feature>
<gene>
    <name evidence="2" type="ORF">ABZZ21_32015</name>
</gene>
<feature type="compositionally biased region" description="Low complexity" evidence="1">
    <location>
        <begin position="123"/>
        <end position="135"/>
    </location>
</feature>
<evidence type="ECO:0000313" key="2">
    <source>
        <dbReference type="EMBL" id="MET9849092.1"/>
    </source>
</evidence>
<feature type="compositionally biased region" description="Low complexity" evidence="1">
    <location>
        <begin position="63"/>
        <end position="80"/>
    </location>
</feature>
<evidence type="ECO:0000313" key="3">
    <source>
        <dbReference type="Proteomes" id="UP001550210"/>
    </source>
</evidence>
<name>A0ABV2V5J3_9ACTN</name>
<feature type="compositionally biased region" description="Low complexity" evidence="1">
    <location>
        <begin position="36"/>
        <end position="49"/>
    </location>
</feature>
<comment type="caution">
    <text evidence="2">The sequence shown here is derived from an EMBL/GenBank/DDBJ whole genome shotgun (WGS) entry which is preliminary data.</text>
</comment>
<reference evidence="2 3" key="1">
    <citation type="submission" date="2024-06" db="EMBL/GenBank/DDBJ databases">
        <title>The Natural Products Discovery Center: Release of the First 8490 Sequenced Strains for Exploring Actinobacteria Biosynthetic Diversity.</title>
        <authorList>
            <person name="Kalkreuter E."/>
            <person name="Kautsar S.A."/>
            <person name="Yang D."/>
            <person name="Bader C.D."/>
            <person name="Teijaro C.N."/>
            <person name="Fluegel L."/>
            <person name="Davis C.M."/>
            <person name="Simpson J.R."/>
            <person name="Lauterbach L."/>
            <person name="Steele A.D."/>
            <person name="Gui C."/>
            <person name="Meng S."/>
            <person name="Li G."/>
            <person name="Viehrig K."/>
            <person name="Ye F."/>
            <person name="Su P."/>
            <person name="Kiefer A.F."/>
            <person name="Nichols A."/>
            <person name="Cepeda A.J."/>
            <person name="Yan W."/>
            <person name="Fan B."/>
            <person name="Jiang Y."/>
            <person name="Adhikari A."/>
            <person name="Zheng C.-J."/>
            <person name="Schuster L."/>
            <person name="Cowan T.M."/>
            <person name="Smanski M.J."/>
            <person name="Chevrette M.G."/>
            <person name="De Carvalho L.P.S."/>
            <person name="Shen B."/>
        </authorList>
    </citation>
    <scope>NUCLEOTIDE SEQUENCE [LARGE SCALE GENOMIC DNA]</scope>
    <source>
        <strain evidence="2 3">NPDC006434</strain>
    </source>
</reference>
<protein>
    <submittedName>
        <fullName evidence="2">Uncharacterized protein</fullName>
    </submittedName>
</protein>
<accession>A0ABV2V5J3</accession>
<dbReference type="Proteomes" id="UP001550210">
    <property type="component" value="Unassembled WGS sequence"/>
</dbReference>